<accession>A0A2V2XIS4</accession>
<proteinExistence type="predicted"/>
<organism evidence="2 3">
    <name type="scientific">Trypanosoma cruzi</name>
    <dbReference type="NCBI Taxonomy" id="5693"/>
    <lineage>
        <taxon>Eukaryota</taxon>
        <taxon>Discoba</taxon>
        <taxon>Euglenozoa</taxon>
        <taxon>Kinetoplastea</taxon>
        <taxon>Metakinetoplastina</taxon>
        <taxon>Trypanosomatida</taxon>
        <taxon>Trypanosomatidae</taxon>
        <taxon>Trypanosoma</taxon>
        <taxon>Schizotrypanum</taxon>
    </lineage>
</organism>
<dbReference type="Proteomes" id="UP000246078">
    <property type="component" value="Unassembled WGS sequence"/>
</dbReference>
<dbReference type="VEuPathDB" id="TriTrypDB:TcG_12410"/>
<dbReference type="VEuPathDB" id="TriTrypDB:C3747_5g278"/>
<dbReference type="VEuPathDB" id="TriTrypDB:C4B63_3g872"/>
<comment type="caution">
    <text evidence="2">The sequence shown here is derived from an EMBL/GenBank/DDBJ whole genome shotgun (WGS) entry which is preliminary data.</text>
</comment>
<dbReference type="EMBL" id="PRFC01000005">
    <property type="protein sequence ID" value="PWV20738.1"/>
    <property type="molecule type" value="Genomic_DNA"/>
</dbReference>
<dbReference type="VEuPathDB" id="TriTrypDB:Tc_MARK_7991"/>
<name>A0A2V2XIS4_TRYCR</name>
<dbReference type="VEuPathDB" id="TriTrypDB:TcBrA4_0105570"/>
<evidence type="ECO:0000313" key="2">
    <source>
        <dbReference type="EMBL" id="PWV20738.1"/>
    </source>
</evidence>
<dbReference type="VEuPathDB" id="TriTrypDB:TcBrA4_0082940"/>
<dbReference type="InterPro" id="IPR000477">
    <property type="entry name" value="RT_dom"/>
</dbReference>
<dbReference type="VEuPathDB" id="TriTrypDB:TCSYLVIO_010250"/>
<dbReference type="PROSITE" id="PS50878">
    <property type="entry name" value="RT_POL"/>
    <property type="match status" value="1"/>
</dbReference>
<feature type="domain" description="Reverse transcriptase" evidence="1">
    <location>
        <begin position="140"/>
        <end position="384"/>
    </location>
</feature>
<dbReference type="AlphaFoldDB" id="A0A2V2XIS4"/>
<evidence type="ECO:0000259" key="1">
    <source>
        <dbReference type="PROSITE" id="PS50878"/>
    </source>
</evidence>
<dbReference type="VEuPathDB" id="TriTrypDB:TcG_12234"/>
<gene>
    <name evidence="2" type="ORF">C3747_5g278</name>
</gene>
<dbReference type="VEuPathDB" id="TriTrypDB:ECC02_007704"/>
<protein>
    <recommendedName>
        <fullName evidence="1">Reverse transcriptase domain-containing protein</fullName>
    </recommendedName>
</protein>
<dbReference type="PANTHER" id="PTHR19446">
    <property type="entry name" value="REVERSE TRANSCRIPTASES"/>
    <property type="match status" value="1"/>
</dbReference>
<evidence type="ECO:0000313" key="3">
    <source>
        <dbReference type="Proteomes" id="UP000246078"/>
    </source>
</evidence>
<dbReference type="VEuPathDB" id="TriTrypDB:TcCLB.508885.30"/>
<dbReference type="VEuPathDB" id="TriTrypDB:TcYC6_0039360"/>
<reference evidence="2 3" key="1">
    <citation type="journal article" date="2018" name="Microb. Genom.">
        <title>Expanding an expanded genome: long-read sequencing of Trypanosoma cruzi.</title>
        <authorList>
            <person name="Berna L."/>
            <person name="Rodriguez M."/>
            <person name="Chiribao M.L."/>
            <person name="Parodi-Talice A."/>
            <person name="Pita S."/>
            <person name="Rijo G."/>
            <person name="Alvarez-Valin F."/>
            <person name="Robello C."/>
        </authorList>
    </citation>
    <scope>NUCLEOTIDE SEQUENCE [LARGE SCALE GENOMIC DNA]</scope>
    <source>
        <strain evidence="2 3">TCC</strain>
    </source>
</reference>
<sequence>MRPYAVLSLHFLNPVWKNLELHPARGGDIFAAWRRRTLIPWNRLCSALNFGLCPASATGKSARPSFCACLTCHVTLYCCCCTPLVPGGWEMDRPFLPYELDVAIRDSSLGSAPGPDNMLNEFLHRLGPVARGTIRTMIHNSFANGSLPGSWNTVDNIPIPKPEKDPCRPESHRPIKPLSVLLKLTEGMIRRRLSALLPHHPRQFGFAPPRSTSDVATLVIDKITRGLNEFSTVEYERPGGDAPARHPRRHRSLVVLIDISTVFDTTDHGKLFGMLDRLPRLGLEPNAGCTTTCGAAMLGYALANRTPGNNSPQPWHRKAASRDPNSSSAMWMICCAAWAASILPPPSCTLTPSHLLPQVRTSMHVLRQCSLPCHLQRHGLPSKT</sequence>
<dbReference type="VEuPathDB" id="TriTrypDB:TCSYLVIO_000356"/>
<dbReference type="VEuPathDB" id="TriTrypDB:TCDM_12452"/>
<dbReference type="VEuPathDB" id="TriTrypDB:TcCL_NonESM10314"/>